<organism evidence="2 4">
    <name type="scientific">Didymodactylos carnosus</name>
    <dbReference type="NCBI Taxonomy" id="1234261"/>
    <lineage>
        <taxon>Eukaryota</taxon>
        <taxon>Metazoa</taxon>
        <taxon>Spiralia</taxon>
        <taxon>Gnathifera</taxon>
        <taxon>Rotifera</taxon>
        <taxon>Eurotatoria</taxon>
        <taxon>Bdelloidea</taxon>
        <taxon>Philodinida</taxon>
        <taxon>Philodinidae</taxon>
        <taxon>Didymodactylos</taxon>
    </lineage>
</organism>
<dbReference type="GO" id="GO:0005868">
    <property type="term" value="C:cytoplasmic dynein complex"/>
    <property type="evidence" value="ECO:0007669"/>
    <property type="project" value="InterPro"/>
</dbReference>
<feature type="region of interest" description="Disordered" evidence="1">
    <location>
        <begin position="177"/>
        <end position="197"/>
    </location>
</feature>
<dbReference type="GO" id="GO:0042073">
    <property type="term" value="P:intraciliary transport"/>
    <property type="evidence" value="ECO:0007669"/>
    <property type="project" value="InterPro"/>
</dbReference>
<feature type="region of interest" description="Disordered" evidence="1">
    <location>
        <begin position="290"/>
        <end position="314"/>
    </location>
</feature>
<dbReference type="EMBL" id="CAJOBC010004376">
    <property type="protein sequence ID" value="CAF3825439.1"/>
    <property type="molecule type" value="Genomic_DNA"/>
</dbReference>
<keyword evidence="4" id="KW-1185">Reference proteome</keyword>
<sequence>MHKGSAKLDENVQSRDTSKSKRTTKDEYRDVEKSEKGSSSRDKKGREEESHHRESGHRSKSKSKAEDEDYSKKRSKHKYDDENEIKSKHDKDRKERRNNDNDEDSDERRRRKSKTYEGAQTKSSVKIDNEIVQKHKKQKITETYAQVDTGNYSDDFEQGYDDDFDEDVNDDIPVKKVSATTDQSSTKKRISSPKYEGSTNFSKADIKVYSCDRRFYSHDTADKIRSRYRDLSRLIELDRQSFNILDITPTKSYAVYMRDFINPNSTQAKTQTNDDNENIDTQTDEIEQAAKWTQHPAESIQSCGGGDGSDNKTDQSIEDDEILRLLHSETDLKKYQNFVDNAGKLMLAFMGENTSKSTSSKSNETMQKESDLDFSRGVTILKPIDESGDMNVSCVCFCEDKPDHVAIFYESIKTSTTHYGAIYNVRDPEKPVRILSCEAPLQCCCSSIAYIFAGCKDGSVLLWDTTEPNRYKISSNGSQRSLPNLPTFSTANISLTDYHYNEVIRLLPLRAASATSKADRLTASFSLASLDADGRIILWSVVELSHTDEAGSIADLGLKPGGKVRMTQTSSIKIRTSIYMPRDSIQVYDVACPANDVDNLYGGIAPPSKLRLTSLEYLVEVTCLAFNPMVSKLLIVGTAHGELNLYTTGRGIDQQTIVGCSWSMTRPSVFFAYDSGGTIKYWDLSINEVEPMGSVTVPNLTHFILSSSNAYETSFAIVVRTTTTSSKKRTNTSESTSIEVHQLKKELATHSDKFQDKFKRVLRDILTDA</sequence>
<proteinExistence type="predicted"/>
<dbReference type="PANTHER" id="PTHR16022">
    <property type="entry name" value="WD REPEAT DOMAIN 60"/>
    <property type="match status" value="1"/>
</dbReference>
<evidence type="ECO:0000313" key="2">
    <source>
        <dbReference type="EMBL" id="CAF1056526.1"/>
    </source>
</evidence>
<evidence type="ECO:0000313" key="3">
    <source>
        <dbReference type="EMBL" id="CAF3825439.1"/>
    </source>
</evidence>
<evidence type="ECO:0000313" key="4">
    <source>
        <dbReference type="Proteomes" id="UP000663829"/>
    </source>
</evidence>
<comment type="caution">
    <text evidence="2">The sequence shown here is derived from an EMBL/GenBank/DDBJ whole genome shotgun (WGS) entry which is preliminary data.</text>
</comment>
<dbReference type="InterPro" id="IPR042505">
    <property type="entry name" value="DYNC2I1"/>
</dbReference>
<feature type="compositionally biased region" description="Basic and acidic residues" evidence="1">
    <location>
        <begin position="1"/>
        <end position="57"/>
    </location>
</feature>
<dbReference type="SMART" id="SM00320">
    <property type="entry name" value="WD40"/>
    <property type="match status" value="3"/>
</dbReference>
<gene>
    <name evidence="2" type="ORF">GPM918_LOCUS16557</name>
    <name evidence="3" type="ORF">SRO942_LOCUS16556</name>
</gene>
<feature type="compositionally biased region" description="Basic and acidic residues" evidence="1">
    <location>
        <begin position="78"/>
        <end position="100"/>
    </location>
</feature>
<name>A0A814KTQ8_9BILA</name>
<feature type="region of interest" description="Disordered" evidence="1">
    <location>
        <begin position="1"/>
        <end position="130"/>
    </location>
</feature>
<dbReference type="SUPFAM" id="SSF50978">
    <property type="entry name" value="WD40 repeat-like"/>
    <property type="match status" value="1"/>
</dbReference>
<dbReference type="OrthoDB" id="2162425at2759"/>
<dbReference type="GO" id="GO:0045504">
    <property type="term" value="F:dynein heavy chain binding"/>
    <property type="evidence" value="ECO:0007669"/>
    <property type="project" value="InterPro"/>
</dbReference>
<dbReference type="AlphaFoldDB" id="A0A814KTQ8"/>
<dbReference type="InterPro" id="IPR015943">
    <property type="entry name" value="WD40/YVTN_repeat-like_dom_sf"/>
</dbReference>
<dbReference type="EMBL" id="CAJNOQ010004377">
    <property type="protein sequence ID" value="CAF1056526.1"/>
    <property type="molecule type" value="Genomic_DNA"/>
</dbReference>
<evidence type="ECO:0000256" key="1">
    <source>
        <dbReference type="SAM" id="MobiDB-lite"/>
    </source>
</evidence>
<dbReference type="Proteomes" id="UP000663829">
    <property type="component" value="Unassembled WGS sequence"/>
</dbReference>
<dbReference type="PANTHER" id="PTHR16022:SF0">
    <property type="entry name" value="CYTOPLASMIC DYNEIN 2 INTERMEDIATE CHAIN 1"/>
    <property type="match status" value="1"/>
</dbReference>
<dbReference type="Proteomes" id="UP000681722">
    <property type="component" value="Unassembled WGS sequence"/>
</dbReference>
<accession>A0A814KTQ8</accession>
<evidence type="ECO:0008006" key="5">
    <source>
        <dbReference type="Google" id="ProtNLM"/>
    </source>
</evidence>
<dbReference type="GO" id="GO:0005929">
    <property type="term" value="C:cilium"/>
    <property type="evidence" value="ECO:0007669"/>
    <property type="project" value="GOC"/>
</dbReference>
<dbReference type="GO" id="GO:0045503">
    <property type="term" value="F:dynein light chain binding"/>
    <property type="evidence" value="ECO:0007669"/>
    <property type="project" value="InterPro"/>
</dbReference>
<protein>
    <recommendedName>
        <fullName evidence="5">WD repeat-containing protein 60</fullName>
    </recommendedName>
</protein>
<reference evidence="2" key="1">
    <citation type="submission" date="2021-02" db="EMBL/GenBank/DDBJ databases">
        <authorList>
            <person name="Nowell W R."/>
        </authorList>
    </citation>
    <scope>NUCLEOTIDE SEQUENCE</scope>
</reference>
<dbReference type="InterPro" id="IPR036322">
    <property type="entry name" value="WD40_repeat_dom_sf"/>
</dbReference>
<dbReference type="Gene3D" id="2.130.10.10">
    <property type="entry name" value="YVTN repeat-like/Quinoprotein amine dehydrogenase"/>
    <property type="match status" value="2"/>
</dbReference>
<dbReference type="InterPro" id="IPR001680">
    <property type="entry name" value="WD40_rpt"/>
</dbReference>